<dbReference type="GO" id="GO:0043565">
    <property type="term" value="F:sequence-specific DNA binding"/>
    <property type="evidence" value="ECO:0007669"/>
    <property type="project" value="InterPro"/>
</dbReference>
<dbReference type="InterPro" id="IPR018060">
    <property type="entry name" value="HTH_AraC"/>
</dbReference>
<evidence type="ECO:0000313" key="5">
    <source>
        <dbReference type="EMBL" id="MDG0813015.1"/>
    </source>
</evidence>
<dbReference type="PANTHER" id="PTHR43280:SF28">
    <property type="entry name" value="HTH-TYPE TRANSCRIPTIONAL ACTIVATOR RHAS"/>
    <property type="match status" value="1"/>
</dbReference>
<feature type="domain" description="HTH araC/xylS-type" evidence="4">
    <location>
        <begin position="76"/>
        <end position="174"/>
    </location>
</feature>
<evidence type="ECO:0000313" key="6">
    <source>
        <dbReference type="Proteomes" id="UP001153404"/>
    </source>
</evidence>
<accession>A0A9X4KXK2</accession>
<keyword evidence="1" id="KW-0805">Transcription regulation</keyword>
<dbReference type="GO" id="GO:0003700">
    <property type="term" value="F:DNA-binding transcription factor activity"/>
    <property type="evidence" value="ECO:0007669"/>
    <property type="project" value="InterPro"/>
</dbReference>
<keyword evidence="6" id="KW-1185">Reference proteome</keyword>
<dbReference type="Pfam" id="PF12833">
    <property type="entry name" value="HTH_18"/>
    <property type="match status" value="1"/>
</dbReference>
<dbReference type="PROSITE" id="PS00041">
    <property type="entry name" value="HTH_ARAC_FAMILY_1"/>
    <property type="match status" value="1"/>
</dbReference>
<dbReference type="Gene3D" id="1.10.10.60">
    <property type="entry name" value="Homeodomain-like"/>
    <property type="match status" value="2"/>
</dbReference>
<keyword evidence="3" id="KW-0804">Transcription</keyword>
<dbReference type="EMBL" id="JAPDIA010000008">
    <property type="protein sequence ID" value="MDG0813015.1"/>
    <property type="molecule type" value="Genomic_DNA"/>
</dbReference>
<dbReference type="PANTHER" id="PTHR43280">
    <property type="entry name" value="ARAC-FAMILY TRANSCRIPTIONAL REGULATOR"/>
    <property type="match status" value="1"/>
</dbReference>
<dbReference type="InterPro" id="IPR009057">
    <property type="entry name" value="Homeodomain-like_sf"/>
</dbReference>
<dbReference type="InterPro" id="IPR018062">
    <property type="entry name" value="HTH_AraC-typ_CS"/>
</dbReference>
<evidence type="ECO:0000259" key="4">
    <source>
        <dbReference type="PROSITE" id="PS01124"/>
    </source>
</evidence>
<dbReference type="RefSeq" id="WP_277536712.1">
    <property type="nucleotide sequence ID" value="NZ_JAPDIA010000008.1"/>
</dbReference>
<organism evidence="5 6">
    <name type="scientific">Cohnella rhizosphaerae</name>
    <dbReference type="NCBI Taxonomy" id="1457232"/>
    <lineage>
        <taxon>Bacteria</taxon>
        <taxon>Bacillati</taxon>
        <taxon>Bacillota</taxon>
        <taxon>Bacilli</taxon>
        <taxon>Bacillales</taxon>
        <taxon>Paenibacillaceae</taxon>
        <taxon>Cohnella</taxon>
    </lineage>
</organism>
<gene>
    <name evidence="5" type="ORF">OMP40_29635</name>
</gene>
<dbReference type="InterPro" id="IPR020449">
    <property type="entry name" value="Tscrpt_reg_AraC-type_HTH"/>
</dbReference>
<protein>
    <submittedName>
        <fullName evidence="5">AraC family transcriptional regulator</fullName>
    </submittedName>
</protein>
<sequence>MLGCRSPVVVDPEGVTALLWRALYRHVLLHREDDETQTKIMCAMLLRSFPGTFGRRDEAPAVKSRSTTRSRTHLVQLAKRYIRDNLASSLRLEEVSAYLNISARHLSRIFKEELGQSLVDYVTEERMRTAEGLLKTTICSVKEVADVTGYQSVHYFTRVFSDRHGLPPAEYRKAASYAVRA</sequence>
<dbReference type="SMART" id="SM00342">
    <property type="entry name" value="HTH_ARAC"/>
    <property type="match status" value="1"/>
</dbReference>
<evidence type="ECO:0000256" key="1">
    <source>
        <dbReference type="ARBA" id="ARBA00023015"/>
    </source>
</evidence>
<dbReference type="PRINTS" id="PR00032">
    <property type="entry name" value="HTHARAC"/>
</dbReference>
<evidence type="ECO:0000256" key="2">
    <source>
        <dbReference type="ARBA" id="ARBA00023125"/>
    </source>
</evidence>
<dbReference type="PROSITE" id="PS01124">
    <property type="entry name" value="HTH_ARAC_FAMILY_2"/>
    <property type="match status" value="1"/>
</dbReference>
<dbReference type="AlphaFoldDB" id="A0A9X4KXK2"/>
<dbReference type="SUPFAM" id="SSF46689">
    <property type="entry name" value="Homeodomain-like"/>
    <property type="match status" value="2"/>
</dbReference>
<keyword evidence="2" id="KW-0238">DNA-binding</keyword>
<comment type="caution">
    <text evidence="5">The sequence shown here is derived from an EMBL/GenBank/DDBJ whole genome shotgun (WGS) entry which is preliminary data.</text>
</comment>
<proteinExistence type="predicted"/>
<reference evidence="5" key="1">
    <citation type="submission" date="2022-10" db="EMBL/GenBank/DDBJ databases">
        <title>Comparative genomic analysis of Cohnella hashimotonis sp. nov., isolated from the International Space Station.</title>
        <authorList>
            <person name="Simpson A."/>
            <person name="Venkateswaran K."/>
        </authorList>
    </citation>
    <scope>NUCLEOTIDE SEQUENCE</scope>
    <source>
        <strain evidence="5">DSM 28161</strain>
    </source>
</reference>
<evidence type="ECO:0000256" key="3">
    <source>
        <dbReference type="ARBA" id="ARBA00023163"/>
    </source>
</evidence>
<name>A0A9X4KXK2_9BACL</name>
<dbReference type="Proteomes" id="UP001153404">
    <property type="component" value="Unassembled WGS sequence"/>
</dbReference>